<sequence length="353" mass="39935">MLQQPDNEHFPLMPIAQSEIKIASFNLLNYLAPPNAYYDFENIYSYEQWHKKQHWLTSILEAQQPDIIGFQEVFSADDLQALLRDIGYPYFAVVDEPKVEGDFIYRSPVVAIASKFPITEVIAVEADNEAAQLMGWAEFSFSRKPLRATVDIPHIGTTDCYVTHLKSKRSLFDDPLPETIAKSGSALSSFLGQRLGNWGSSMLRGTEAALLQLAMVKRREQTSNPMVLCGDYNDVISSSCLEELTASRVYGMSESDTERLINFYCLYDGWQLYTQVNPQDEEAIRPATHYFNGKGSVLDYILLSQEFNASYLGSLFEVSHYHTEDKHLVNSSFDIDGYSTDHAIPIVTLSLRS</sequence>
<accession>A0A2S7VKN6</accession>
<dbReference type="GO" id="GO:0006506">
    <property type="term" value="P:GPI anchor biosynthetic process"/>
    <property type="evidence" value="ECO:0007669"/>
    <property type="project" value="TreeGrafter"/>
</dbReference>
<protein>
    <submittedName>
        <fullName evidence="2">Endonuclease</fullName>
    </submittedName>
</protein>
<dbReference type="Gene3D" id="3.60.10.10">
    <property type="entry name" value="Endonuclease/exonuclease/phosphatase"/>
    <property type="match status" value="1"/>
</dbReference>
<gene>
    <name evidence="2" type="ORF">BTO08_20860</name>
</gene>
<evidence type="ECO:0000313" key="3">
    <source>
        <dbReference type="Proteomes" id="UP000238730"/>
    </source>
</evidence>
<dbReference type="PANTHER" id="PTHR14859">
    <property type="entry name" value="CALCOFLUOR WHITE HYPERSENSITIVE PROTEIN PRECURSOR"/>
    <property type="match status" value="1"/>
</dbReference>
<keyword evidence="2" id="KW-0255">Endonuclease</keyword>
<dbReference type="GO" id="GO:0004519">
    <property type="term" value="F:endonuclease activity"/>
    <property type="evidence" value="ECO:0007669"/>
    <property type="project" value="UniProtKB-KW"/>
</dbReference>
<dbReference type="GO" id="GO:0016020">
    <property type="term" value="C:membrane"/>
    <property type="evidence" value="ECO:0007669"/>
    <property type="project" value="GOC"/>
</dbReference>
<evidence type="ECO:0000313" key="2">
    <source>
        <dbReference type="EMBL" id="PQJ62679.1"/>
    </source>
</evidence>
<evidence type="ECO:0000259" key="1">
    <source>
        <dbReference type="Pfam" id="PF03372"/>
    </source>
</evidence>
<keyword evidence="2" id="KW-0540">Nuclease</keyword>
<organism evidence="2 3">
    <name type="scientific">Photobacterium angustum</name>
    <dbReference type="NCBI Taxonomy" id="661"/>
    <lineage>
        <taxon>Bacteria</taxon>
        <taxon>Pseudomonadati</taxon>
        <taxon>Pseudomonadota</taxon>
        <taxon>Gammaproteobacteria</taxon>
        <taxon>Vibrionales</taxon>
        <taxon>Vibrionaceae</taxon>
        <taxon>Photobacterium</taxon>
    </lineage>
</organism>
<comment type="caution">
    <text evidence="2">The sequence shown here is derived from an EMBL/GenBank/DDBJ whole genome shotgun (WGS) entry which is preliminary data.</text>
</comment>
<dbReference type="RefSeq" id="WP_242446315.1">
    <property type="nucleotide sequence ID" value="NZ_MSCJ01000003.1"/>
</dbReference>
<dbReference type="EMBL" id="MSCJ01000003">
    <property type="protein sequence ID" value="PQJ62679.1"/>
    <property type="molecule type" value="Genomic_DNA"/>
</dbReference>
<proteinExistence type="predicted"/>
<name>A0A2S7VKN6_PHOAN</name>
<dbReference type="InterPro" id="IPR005135">
    <property type="entry name" value="Endo/exonuclease/phosphatase"/>
</dbReference>
<dbReference type="SUPFAM" id="SSF56219">
    <property type="entry name" value="DNase I-like"/>
    <property type="match status" value="1"/>
</dbReference>
<dbReference type="Proteomes" id="UP000238730">
    <property type="component" value="Unassembled WGS sequence"/>
</dbReference>
<dbReference type="InterPro" id="IPR051916">
    <property type="entry name" value="GPI-anchor_lipid_remodeler"/>
</dbReference>
<dbReference type="PANTHER" id="PTHR14859:SF15">
    <property type="entry name" value="ENDONUCLEASE_EXONUCLEASE_PHOSPHATASE DOMAIN-CONTAINING PROTEIN"/>
    <property type="match status" value="1"/>
</dbReference>
<keyword evidence="2" id="KW-0378">Hydrolase</keyword>
<dbReference type="InterPro" id="IPR036691">
    <property type="entry name" value="Endo/exonu/phosph_ase_sf"/>
</dbReference>
<reference evidence="2 3" key="1">
    <citation type="submission" date="2016-12" db="EMBL/GenBank/DDBJ databases">
        <title>Diversity of luminous bacteria.</title>
        <authorList>
            <person name="Yoshizawa S."/>
            <person name="Kogure K."/>
        </authorList>
    </citation>
    <scope>NUCLEOTIDE SEQUENCE [LARGE SCALE GENOMIC DNA]</scope>
    <source>
        <strain evidence="2 3">LC1-200</strain>
    </source>
</reference>
<dbReference type="Pfam" id="PF03372">
    <property type="entry name" value="Exo_endo_phos"/>
    <property type="match status" value="1"/>
</dbReference>
<dbReference type="AlphaFoldDB" id="A0A2S7VKN6"/>
<feature type="domain" description="Endonuclease/exonuclease/phosphatase" evidence="1">
    <location>
        <begin position="47"/>
        <end position="317"/>
    </location>
</feature>